<proteinExistence type="predicted"/>
<sequence length="422" mass="44681">MENIFGLDEKLITLASQAESECTAAFAEIDRIAEINGQKVLKAFIDNRVSEGCLKGTTGYGYGDIGRDTADKVFAQALGGEDAIVRHTFVNGTHALSTALFGILRPQDKLCFLTGAPYDTLEGVVGKEGDSGSGSLRDFGVQNEIVPLKEDGTPDLEAVAKAAKSAKVGYIQRSRGYSLRPSFTVDVIAEVIKAAKGANPDIIILTDNCYGEFVEEKEPLAVGADLIVGSLIKNPGGGIASTGGYICGRADLVEKCADRLTCVGMGKEVGCSLNMNREILLGFFLCPQTVASALKTSVFACRLFEKLGFKTLPESGEKRTDIIASILLENEKNLTAFCKGIQKGSPVDSYVTPEAWDMPGYESKVIMAAGAFTMGASIELSADAPIREPFAVWLQGGITYPSGKAGILLAAQEMLSAGNITL</sequence>
<name>E9SAS6_RUMAL</name>
<comment type="caution">
    <text evidence="1">The sequence shown here is derived from an EMBL/GenBank/DDBJ whole genome shotgun (WGS) entry which is preliminary data.</text>
</comment>
<dbReference type="OrthoDB" id="9764766at2"/>
<dbReference type="SUPFAM" id="SSF53383">
    <property type="entry name" value="PLP-dependent transferases"/>
    <property type="match status" value="1"/>
</dbReference>
<keyword evidence="2" id="KW-1185">Reference proteome</keyword>
<accession>E9SAS6</accession>
<dbReference type="PANTHER" id="PTHR46658">
    <property type="entry name" value="CYS OR MET METABOLISM PYRIDOXAL-PHOSPHATE-DEPENDENT ENZYME"/>
    <property type="match status" value="1"/>
</dbReference>
<dbReference type="InterPro" id="IPR015424">
    <property type="entry name" value="PyrdxlP-dep_Trfase"/>
</dbReference>
<dbReference type="PANTHER" id="PTHR46658:SF1">
    <property type="entry name" value="CYS OR MET METABOLISM PYRIDOXAL-PHOSPHATE-DEPENDENT ENZYME"/>
    <property type="match status" value="1"/>
</dbReference>
<organism evidence="1 2">
    <name type="scientific">Ruminococcus albus 8</name>
    <dbReference type="NCBI Taxonomy" id="246199"/>
    <lineage>
        <taxon>Bacteria</taxon>
        <taxon>Bacillati</taxon>
        <taxon>Bacillota</taxon>
        <taxon>Clostridia</taxon>
        <taxon>Eubacteriales</taxon>
        <taxon>Oscillospiraceae</taxon>
        <taxon>Ruminococcus</taxon>
    </lineage>
</organism>
<dbReference type="Pfam" id="PF06838">
    <property type="entry name" value="Met_gamma_lyase"/>
    <property type="match status" value="1"/>
</dbReference>
<dbReference type="InterPro" id="IPR015421">
    <property type="entry name" value="PyrdxlP-dep_Trfase_major"/>
</dbReference>
<dbReference type="Gene3D" id="3.40.640.10">
    <property type="entry name" value="Type I PLP-dependent aspartate aminotransferase-like (Major domain)"/>
    <property type="match status" value="1"/>
</dbReference>
<dbReference type="RefSeq" id="WP_002848363.1">
    <property type="nucleotide sequence ID" value="NZ_ADKM02000062.1"/>
</dbReference>
<protein>
    <submittedName>
        <fullName evidence="1">Aluminum resistance protein</fullName>
    </submittedName>
</protein>
<dbReference type="AlphaFoldDB" id="E9SAS6"/>
<dbReference type="EMBL" id="ADKM02000062">
    <property type="protein sequence ID" value="EGC03602.1"/>
    <property type="molecule type" value="Genomic_DNA"/>
</dbReference>
<evidence type="ECO:0000313" key="1">
    <source>
        <dbReference type="EMBL" id="EGC03602.1"/>
    </source>
</evidence>
<dbReference type="InterPro" id="IPR009651">
    <property type="entry name" value="Met_g_lyase_put"/>
</dbReference>
<dbReference type="eggNOG" id="COG4100">
    <property type="taxonomic scope" value="Bacteria"/>
</dbReference>
<reference evidence="1 2" key="1">
    <citation type="submission" date="2011-02" db="EMBL/GenBank/DDBJ databases">
        <authorList>
            <person name="Nelson K.E."/>
            <person name="Sutton G."/>
            <person name="Torralba M."/>
            <person name="Durkin S."/>
            <person name="Harkins D."/>
            <person name="Montgomery R."/>
            <person name="Ziemer C."/>
            <person name="Klaassens E."/>
            <person name="Ocuiv P."/>
            <person name="Morrison M."/>
        </authorList>
    </citation>
    <scope>NUCLEOTIDE SEQUENCE [LARGE SCALE GENOMIC DNA]</scope>
    <source>
        <strain evidence="1 2">8</strain>
    </source>
</reference>
<dbReference type="STRING" id="246199.CUS_8038"/>
<evidence type="ECO:0000313" key="2">
    <source>
        <dbReference type="Proteomes" id="UP000004259"/>
    </source>
</evidence>
<dbReference type="Gene3D" id="3.90.1150.60">
    <property type="entry name" value="Methioning gamme-lyase, C-terminal domain"/>
    <property type="match status" value="1"/>
</dbReference>
<dbReference type="Proteomes" id="UP000004259">
    <property type="component" value="Unassembled WGS sequence"/>
</dbReference>
<gene>
    <name evidence="1" type="ORF">CUS_8038</name>
</gene>